<feature type="domain" description="Neurotransmitter-gated ion-channel transmembrane" evidence="1">
    <location>
        <begin position="48"/>
        <end position="154"/>
    </location>
</feature>
<dbReference type="PANTHER" id="PTHR18945">
    <property type="entry name" value="NEUROTRANSMITTER GATED ION CHANNEL"/>
    <property type="match status" value="1"/>
</dbReference>
<dbReference type="InterPro" id="IPR038050">
    <property type="entry name" value="Neuro_actylchol_rec"/>
</dbReference>
<dbReference type="InterPro" id="IPR006028">
    <property type="entry name" value="GABAA/Glycine_rcpt"/>
</dbReference>
<dbReference type="Proteomes" id="UP001152795">
    <property type="component" value="Unassembled WGS sequence"/>
</dbReference>
<organism evidence="2 3">
    <name type="scientific">Paramuricea clavata</name>
    <name type="common">Red gorgonian</name>
    <name type="synonym">Violescent sea-whip</name>
    <dbReference type="NCBI Taxonomy" id="317549"/>
    <lineage>
        <taxon>Eukaryota</taxon>
        <taxon>Metazoa</taxon>
        <taxon>Cnidaria</taxon>
        <taxon>Anthozoa</taxon>
        <taxon>Octocorallia</taxon>
        <taxon>Malacalcyonacea</taxon>
        <taxon>Plexauridae</taxon>
        <taxon>Paramuricea</taxon>
    </lineage>
</organism>
<evidence type="ECO:0000259" key="1">
    <source>
        <dbReference type="Pfam" id="PF02932"/>
    </source>
</evidence>
<dbReference type="PRINTS" id="PR00253">
    <property type="entry name" value="GABAARECEPTR"/>
</dbReference>
<dbReference type="EMBL" id="CACRXK020001970">
    <property type="protein sequence ID" value="CAB3992054.1"/>
    <property type="molecule type" value="Genomic_DNA"/>
</dbReference>
<dbReference type="CDD" id="cd19049">
    <property type="entry name" value="LGIC_TM_anion"/>
    <property type="match status" value="1"/>
</dbReference>
<accession>A0A7D9HSB8</accession>
<dbReference type="GO" id="GO:0004888">
    <property type="term" value="F:transmembrane signaling receptor activity"/>
    <property type="evidence" value="ECO:0007669"/>
    <property type="project" value="InterPro"/>
</dbReference>
<reference evidence="2" key="1">
    <citation type="submission" date="2020-04" db="EMBL/GenBank/DDBJ databases">
        <authorList>
            <person name="Alioto T."/>
            <person name="Alioto T."/>
            <person name="Gomez Garrido J."/>
        </authorList>
    </citation>
    <scope>NUCLEOTIDE SEQUENCE</scope>
    <source>
        <strain evidence="2">A484AB</strain>
    </source>
</reference>
<evidence type="ECO:0000313" key="3">
    <source>
        <dbReference type="Proteomes" id="UP001152795"/>
    </source>
</evidence>
<gene>
    <name evidence="2" type="ORF">PACLA_8A038544</name>
</gene>
<keyword evidence="2" id="KW-0675">Receptor</keyword>
<dbReference type="AlphaFoldDB" id="A0A7D9HSB8"/>
<dbReference type="GO" id="GO:0005216">
    <property type="term" value="F:monoatomic ion channel activity"/>
    <property type="evidence" value="ECO:0007669"/>
    <property type="project" value="InterPro"/>
</dbReference>
<dbReference type="InterPro" id="IPR006201">
    <property type="entry name" value="Neur_channel"/>
</dbReference>
<name>A0A7D9HSB8_PARCT</name>
<dbReference type="InterPro" id="IPR036719">
    <property type="entry name" value="Neuro-gated_channel_TM_sf"/>
</dbReference>
<dbReference type="Gene3D" id="1.20.58.390">
    <property type="entry name" value="Neurotransmitter-gated ion-channel transmembrane domain"/>
    <property type="match status" value="1"/>
</dbReference>
<protein>
    <submittedName>
        <fullName evidence="2">Gamma-aminobutyric acid receptor alpha-like</fullName>
    </submittedName>
</protein>
<proteinExistence type="predicted"/>
<dbReference type="InterPro" id="IPR006029">
    <property type="entry name" value="Neurotrans-gated_channel_TM"/>
</dbReference>
<sequence>MDGYSLAQFVLVKSSSSTRNIIYYSGNFTVLTATFEFKRRVGYYLLQVYLPCAILVMLSWIAFWMDKRDTGNRLTVGVTTILTIMFLLSYGNSSVPKMSYVKAMDIYLLTSFAFIFFSLIESVLCWRFENVAARQDESNKATPKHMSANDVPPVLNENSHWRGLNKRVTGESKLTPGDNCENSVPKPPSNPEIDDVILQKLAKCLDRIQTATGRNETKPNKKSRYELDTFARIIFPVSFVLFNIIYWSVWPIET</sequence>
<dbReference type="Pfam" id="PF02932">
    <property type="entry name" value="Neur_chan_memb"/>
    <property type="match status" value="1"/>
</dbReference>
<comment type="caution">
    <text evidence="2">The sequence shown here is derived from an EMBL/GenBank/DDBJ whole genome shotgun (WGS) entry which is preliminary data.</text>
</comment>
<evidence type="ECO:0000313" key="2">
    <source>
        <dbReference type="EMBL" id="CAB3992054.1"/>
    </source>
</evidence>
<dbReference type="GO" id="GO:0016020">
    <property type="term" value="C:membrane"/>
    <property type="evidence" value="ECO:0007669"/>
    <property type="project" value="InterPro"/>
</dbReference>
<dbReference type="SUPFAM" id="SSF90112">
    <property type="entry name" value="Neurotransmitter-gated ion-channel transmembrane pore"/>
    <property type="match status" value="1"/>
</dbReference>
<keyword evidence="3" id="KW-1185">Reference proteome</keyword>
<dbReference type="OrthoDB" id="5980836at2759"/>